<evidence type="ECO:0000313" key="5">
    <source>
        <dbReference type="Proteomes" id="UP000324767"/>
    </source>
</evidence>
<dbReference type="Gene3D" id="3.40.50.720">
    <property type="entry name" value="NAD(P)-binding Rossmann-like Domain"/>
    <property type="match status" value="1"/>
</dbReference>
<dbReference type="InterPro" id="IPR036291">
    <property type="entry name" value="NAD(P)-bd_dom_sf"/>
</dbReference>
<dbReference type="GO" id="GO:0016491">
    <property type="term" value="F:oxidoreductase activity"/>
    <property type="evidence" value="ECO:0007669"/>
    <property type="project" value="UniProtKB-KW"/>
</dbReference>
<evidence type="ECO:0000256" key="3">
    <source>
        <dbReference type="ARBA" id="ARBA00023002"/>
    </source>
</evidence>
<evidence type="ECO:0000256" key="2">
    <source>
        <dbReference type="ARBA" id="ARBA00022857"/>
    </source>
</evidence>
<comment type="caution">
    <text evidence="4">The sequence shown here is derived from an EMBL/GenBank/DDBJ whole genome shotgun (WGS) entry which is preliminary data.</text>
</comment>
<dbReference type="Pfam" id="PF00106">
    <property type="entry name" value="adh_short"/>
    <property type="match status" value="1"/>
</dbReference>
<sequence>MDILQTEFITNYLSYLALTKGFLPFLLGKKAESALMYTTSGLALVPMLRCPNYCASKAALHHFILCLREQLKETKVKVVELYPPAVQTELHDEKHQPDLKHGSQIGMPLDQFTQEAYDGLAAGKEQVPVGMSKQPFDTWEAERQKQFHGMIEAMAGTLTAHT</sequence>
<keyword evidence="3" id="KW-0560">Oxidoreductase</keyword>
<dbReference type="InterPro" id="IPR020904">
    <property type="entry name" value="Sc_DH/Rdtase_CS"/>
</dbReference>
<comment type="similarity">
    <text evidence="1">Belongs to the short-chain dehydrogenases/reductases (SDR) family.</text>
</comment>
<reference evidence="4 5" key="1">
    <citation type="submission" date="2019-09" db="EMBL/GenBank/DDBJ databases">
        <title>The hologenome of the rock-dwelling lichen Lasallia pustulata.</title>
        <authorList>
            <person name="Greshake Tzovaras B."/>
            <person name="Segers F."/>
            <person name="Bicker A."/>
            <person name="Dal Grande F."/>
            <person name="Otte J."/>
            <person name="Hankeln T."/>
            <person name="Schmitt I."/>
            <person name="Ebersberger I."/>
        </authorList>
    </citation>
    <scope>NUCLEOTIDE SEQUENCE [LARGE SCALE GENOMIC DNA]</scope>
    <source>
        <strain evidence="4">A1-1</strain>
    </source>
</reference>
<dbReference type="PANTHER" id="PTHR43669">
    <property type="entry name" value="5-KETO-D-GLUCONATE 5-REDUCTASE"/>
    <property type="match status" value="1"/>
</dbReference>
<dbReference type="InterPro" id="IPR002347">
    <property type="entry name" value="SDR_fam"/>
</dbReference>
<protein>
    <submittedName>
        <fullName evidence="4">Short-chain dehydrogenase reductase</fullName>
    </submittedName>
</protein>
<organism evidence="4 5">
    <name type="scientific">Lasallia pustulata</name>
    <dbReference type="NCBI Taxonomy" id="136370"/>
    <lineage>
        <taxon>Eukaryota</taxon>
        <taxon>Fungi</taxon>
        <taxon>Dikarya</taxon>
        <taxon>Ascomycota</taxon>
        <taxon>Pezizomycotina</taxon>
        <taxon>Lecanoromycetes</taxon>
        <taxon>OSLEUM clade</taxon>
        <taxon>Umbilicariomycetidae</taxon>
        <taxon>Umbilicariales</taxon>
        <taxon>Umbilicariaceae</taxon>
        <taxon>Lasallia</taxon>
    </lineage>
</organism>
<proteinExistence type="inferred from homology"/>
<name>A0A5M8Q042_9LECA</name>
<dbReference type="OrthoDB" id="37659at2759"/>
<evidence type="ECO:0000313" key="4">
    <source>
        <dbReference type="EMBL" id="KAA6414722.1"/>
    </source>
</evidence>
<dbReference type="PANTHER" id="PTHR43669:SF11">
    <property type="entry name" value="SHORT-CHAIN DEHYDROGENASE_OXIDOREDUCTASE"/>
    <property type="match status" value="1"/>
</dbReference>
<dbReference type="AlphaFoldDB" id="A0A5M8Q042"/>
<dbReference type="SUPFAM" id="SSF51735">
    <property type="entry name" value="NAD(P)-binding Rossmann-fold domains"/>
    <property type="match status" value="1"/>
</dbReference>
<dbReference type="EMBL" id="VXIT01000002">
    <property type="protein sequence ID" value="KAA6414722.1"/>
    <property type="molecule type" value="Genomic_DNA"/>
</dbReference>
<gene>
    <name evidence="4" type="ORF">FRX48_01472</name>
</gene>
<keyword evidence="2" id="KW-0521">NADP</keyword>
<evidence type="ECO:0000256" key="1">
    <source>
        <dbReference type="ARBA" id="ARBA00006484"/>
    </source>
</evidence>
<dbReference type="Proteomes" id="UP000324767">
    <property type="component" value="Unassembled WGS sequence"/>
</dbReference>
<accession>A0A5M8Q042</accession>
<dbReference type="PROSITE" id="PS00061">
    <property type="entry name" value="ADH_SHORT"/>
    <property type="match status" value="1"/>
</dbReference>